<evidence type="ECO:0000313" key="10">
    <source>
        <dbReference type="Proteomes" id="UP000694941"/>
    </source>
</evidence>
<feature type="domain" description="Sushi" evidence="9">
    <location>
        <begin position="139"/>
        <end position="198"/>
    </location>
</feature>
<feature type="compositionally biased region" description="Pro residues" evidence="6">
    <location>
        <begin position="302"/>
        <end position="314"/>
    </location>
</feature>
<dbReference type="InterPro" id="IPR035976">
    <property type="entry name" value="Sushi/SCR/CCP_sf"/>
</dbReference>
<evidence type="ECO:0000313" key="11">
    <source>
        <dbReference type="RefSeq" id="XP_013783564.1"/>
    </source>
</evidence>
<reference evidence="11" key="1">
    <citation type="submission" date="2025-08" db="UniProtKB">
        <authorList>
            <consortium name="RefSeq"/>
        </authorList>
    </citation>
    <scope>IDENTIFICATION</scope>
    <source>
        <tissue evidence="11">Muscle</tissue>
    </source>
</reference>
<keyword evidence="2" id="KW-0677">Repeat</keyword>
<keyword evidence="7" id="KW-0472">Membrane</keyword>
<dbReference type="Proteomes" id="UP000694941">
    <property type="component" value="Unplaced"/>
</dbReference>
<dbReference type="PROSITE" id="PS50923">
    <property type="entry name" value="SUSHI"/>
    <property type="match status" value="1"/>
</dbReference>
<keyword evidence="3" id="KW-1015">Disulfide bond</keyword>
<feature type="region of interest" description="Disordered" evidence="6">
    <location>
        <begin position="248"/>
        <end position="269"/>
    </location>
</feature>
<proteinExistence type="predicted"/>
<gene>
    <name evidence="11" type="primary">LOC106467733</name>
</gene>
<keyword evidence="7" id="KW-1133">Transmembrane helix</keyword>
<evidence type="ECO:0000256" key="8">
    <source>
        <dbReference type="SAM" id="SignalP"/>
    </source>
</evidence>
<dbReference type="InterPro" id="IPR050350">
    <property type="entry name" value="Compl-Cell_Adhes-Reg"/>
</dbReference>
<evidence type="ECO:0000256" key="2">
    <source>
        <dbReference type="ARBA" id="ARBA00022737"/>
    </source>
</evidence>
<comment type="caution">
    <text evidence="5">Lacks conserved residue(s) required for the propagation of feature annotation.</text>
</comment>
<evidence type="ECO:0000256" key="7">
    <source>
        <dbReference type="SAM" id="Phobius"/>
    </source>
</evidence>
<evidence type="ECO:0000256" key="3">
    <source>
        <dbReference type="ARBA" id="ARBA00023157"/>
    </source>
</evidence>
<keyword evidence="8" id="KW-0732">Signal</keyword>
<keyword evidence="10" id="KW-1185">Reference proteome</keyword>
<dbReference type="PANTHER" id="PTHR19325">
    <property type="entry name" value="COMPLEMENT COMPONENT-RELATED SUSHI DOMAIN-CONTAINING"/>
    <property type="match status" value="1"/>
</dbReference>
<dbReference type="PANTHER" id="PTHR19325:SF575">
    <property type="entry name" value="LOCOMOTION-RELATED PROTEIN HIKARU GENKI"/>
    <property type="match status" value="1"/>
</dbReference>
<dbReference type="SMART" id="SM00032">
    <property type="entry name" value="CCP"/>
    <property type="match status" value="3"/>
</dbReference>
<dbReference type="Pfam" id="PF00084">
    <property type="entry name" value="Sushi"/>
    <property type="match status" value="3"/>
</dbReference>
<feature type="compositionally biased region" description="Basic and acidic residues" evidence="6">
    <location>
        <begin position="248"/>
        <end position="261"/>
    </location>
</feature>
<evidence type="ECO:0000256" key="6">
    <source>
        <dbReference type="SAM" id="MobiDB-lite"/>
    </source>
</evidence>
<feature type="transmembrane region" description="Helical" evidence="7">
    <location>
        <begin position="214"/>
        <end position="239"/>
    </location>
</feature>
<feature type="region of interest" description="Disordered" evidence="6">
    <location>
        <begin position="291"/>
        <end position="332"/>
    </location>
</feature>
<name>A0ABM1BK39_LIMPO</name>
<keyword evidence="1 5" id="KW-0768">Sushi</keyword>
<dbReference type="RefSeq" id="XP_013783564.1">
    <property type="nucleotide sequence ID" value="XM_013928110.2"/>
</dbReference>
<feature type="signal peptide" evidence="8">
    <location>
        <begin position="1"/>
        <end position="22"/>
    </location>
</feature>
<evidence type="ECO:0000256" key="1">
    <source>
        <dbReference type="ARBA" id="ARBA00022659"/>
    </source>
</evidence>
<dbReference type="InterPro" id="IPR000436">
    <property type="entry name" value="Sushi_SCR_CCP_dom"/>
</dbReference>
<organism evidence="10 11">
    <name type="scientific">Limulus polyphemus</name>
    <name type="common">Atlantic horseshoe crab</name>
    <dbReference type="NCBI Taxonomy" id="6850"/>
    <lineage>
        <taxon>Eukaryota</taxon>
        <taxon>Metazoa</taxon>
        <taxon>Ecdysozoa</taxon>
        <taxon>Arthropoda</taxon>
        <taxon>Chelicerata</taxon>
        <taxon>Merostomata</taxon>
        <taxon>Xiphosura</taxon>
        <taxon>Limulidae</taxon>
        <taxon>Limulus</taxon>
    </lineage>
</organism>
<evidence type="ECO:0000259" key="9">
    <source>
        <dbReference type="PROSITE" id="PS50923"/>
    </source>
</evidence>
<keyword evidence="4" id="KW-0325">Glycoprotein</keyword>
<evidence type="ECO:0000256" key="4">
    <source>
        <dbReference type="ARBA" id="ARBA00023180"/>
    </source>
</evidence>
<keyword evidence="7" id="KW-0812">Transmembrane</keyword>
<dbReference type="SUPFAM" id="SSF57535">
    <property type="entry name" value="Complement control module/SCR domain"/>
    <property type="match status" value="3"/>
</dbReference>
<evidence type="ECO:0000256" key="5">
    <source>
        <dbReference type="PROSITE-ProRule" id="PRU00302"/>
    </source>
</evidence>
<dbReference type="Gene3D" id="2.10.70.10">
    <property type="entry name" value="Complement Module, domain 1"/>
    <property type="match status" value="3"/>
</dbReference>
<accession>A0ABM1BK39</accession>
<feature type="chain" id="PRO_5047003740" evidence="8">
    <location>
        <begin position="23"/>
        <end position="469"/>
    </location>
</feature>
<dbReference type="CDD" id="cd00033">
    <property type="entry name" value="CCP"/>
    <property type="match status" value="1"/>
</dbReference>
<sequence length="469" mass="52378">MTISYSKLVFMYFFIFFLAIDCGPTPSVKKGKLVAPNGTTLDQIAFLQCNEGYEPEQAKKMICSSDKVWRIPGIGGIIRCKPVTCNDPVIPHGLYSLLDESQTYGSRMQIICESEYIPGPKIVKCRSDKTWGDLKNVCKGCTPPAMDVEGGIWEPAITRAGKSLQLMCPKGYEIAGKTHTIKCLDSGDWSKPTPVCKKVEETAFTWAHLSATQIMIAAIAVGAGTAVFILLIVMVVFVLRRRRLNKSTKRETPTLPGDRHPPLTTFGSSPEEHYYNTAVYEELPDSPVESSLIEFSSEEVPPTSPRRPKLPLPRIPNDDNEPVYSQPFEDENVSKSIKRISSNSNSSSQEGEVYCEPVDSYTTKSQISPKTLGKEKRPLQINENKCEEKHANIYEKVETKFKPDKDLFRNGPKKINPEHFQTLQKNHINPQASSTVQAVDMIDNTEITVDMIYNDLYSSESDTDSTCPV</sequence>
<dbReference type="CDD" id="cd12087">
    <property type="entry name" value="TM_EGFR-like"/>
    <property type="match status" value="1"/>
</dbReference>
<dbReference type="GeneID" id="106467733"/>
<protein>
    <submittedName>
        <fullName evidence="11">Uncharacterized protein LOC106467733</fullName>
    </submittedName>
</protein>